<name>A0A0B1RYC1_OESDE</name>
<sequence length="88" mass="10017">MRKALLEKRIGLLKLHAEMMTERARRQINDLFSKNGKVISLGEAQAAVTAACSSIDDYGVISKRIQSKRKYESRIPKLKMKTFNLAHL</sequence>
<keyword evidence="2" id="KW-1185">Reference proteome</keyword>
<evidence type="ECO:0000313" key="2">
    <source>
        <dbReference type="Proteomes" id="UP000053660"/>
    </source>
</evidence>
<proteinExistence type="predicted"/>
<evidence type="ECO:0000313" key="1">
    <source>
        <dbReference type="EMBL" id="KHJ78078.1"/>
    </source>
</evidence>
<dbReference type="AlphaFoldDB" id="A0A0B1RYC1"/>
<reference evidence="1 2" key="1">
    <citation type="submission" date="2014-03" db="EMBL/GenBank/DDBJ databases">
        <title>Draft genome of the hookworm Oesophagostomum dentatum.</title>
        <authorList>
            <person name="Mitreva M."/>
        </authorList>
    </citation>
    <scope>NUCLEOTIDE SEQUENCE [LARGE SCALE GENOMIC DNA]</scope>
    <source>
        <strain evidence="1 2">OD-Hann</strain>
    </source>
</reference>
<dbReference type="Proteomes" id="UP000053660">
    <property type="component" value="Unassembled WGS sequence"/>
</dbReference>
<dbReference type="OrthoDB" id="5850696at2759"/>
<dbReference type="EMBL" id="KN610131">
    <property type="protein sequence ID" value="KHJ78078.1"/>
    <property type="molecule type" value="Genomic_DNA"/>
</dbReference>
<protein>
    <submittedName>
        <fullName evidence="1">Uncharacterized protein</fullName>
    </submittedName>
</protein>
<organism evidence="1 2">
    <name type="scientific">Oesophagostomum dentatum</name>
    <name type="common">Nodular worm</name>
    <dbReference type="NCBI Taxonomy" id="61180"/>
    <lineage>
        <taxon>Eukaryota</taxon>
        <taxon>Metazoa</taxon>
        <taxon>Ecdysozoa</taxon>
        <taxon>Nematoda</taxon>
        <taxon>Chromadorea</taxon>
        <taxon>Rhabditida</taxon>
        <taxon>Rhabditina</taxon>
        <taxon>Rhabditomorpha</taxon>
        <taxon>Strongyloidea</taxon>
        <taxon>Strongylidae</taxon>
        <taxon>Oesophagostomum</taxon>
    </lineage>
</organism>
<accession>A0A0B1RYC1</accession>
<gene>
    <name evidence="1" type="ORF">OESDEN_22302</name>
</gene>